<feature type="transmembrane region" description="Helical" evidence="9">
    <location>
        <begin position="314"/>
        <end position="334"/>
    </location>
</feature>
<dbReference type="Pfam" id="PF02653">
    <property type="entry name" value="BPD_transp_2"/>
    <property type="match status" value="1"/>
</dbReference>
<evidence type="ECO:0000256" key="1">
    <source>
        <dbReference type="ARBA" id="ARBA00004651"/>
    </source>
</evidence>
<evidence type="ECO:0000256" key="5">
    <source>
        <dbReference type="ARBA" id="ARBA00022597"/>
    </source>
</evidence>
<accession>A0A6J6QAP3</accession>
<evidence type="ECO:0000256" key="6">
    <source>
        <dbReference type="ARBA" id="ARBA00022692"/>
    </source>
</evidence>
<comment type="subcellular location">
    <subcellularLocation>
        <location evidence="1">Cell membrane</location>
        <topology evidence="1">Multi-pass membrane protein</topology>
    </subcellularLocation>
</comment>
<evidence type="ECO:0000256" key="7">
    <source>
        <dbReference type="ARBA" id="ARBA00022989"/>
    </source>
</evidence>
<organism evidence="10">
    <name type="scientific">freshwater metagenome</name>
    <dbReference type="NCBI Taxonomy" id="449393"/>
    <lineage>
        <taxon>unclassified sequences</taxon>
        <taxon>metagenomes</taxon>
        <taxon>ecological metagenomes</taxon>
    </lineage>
</organism>
<keyword evidence="3" id="KW-1003">Cell membrane</keyword>
<evidence type="ECO:0000256" key="3">
    <source>
        <dbReference type="ARBA" id="ARBA00022475"/>
    </source>
</evidence>
<dbReference type="EMBL" id="CAEZXV010000106">
    <property type="protein sequence ID" value="CAB4707776.1"/>
    <property type="molecule type" value="Genomic_DNA"/>
</dbReference>
<keyword evidence="2" id="KW-0813">Transport</keyword>
<gene>
    <name evidence="10" type="ORF">UFOPK2598_00926</name>
</gene>
<evidence type="ECO:0000313" key="10">
    <source>
        <dbReference type="EMBL" id="CAB4707776.1"/>
    </source>
</evidence>
<feature type="transmembrane region" description="Helical" evidence="9">
    <location>
        <begin position="132"/>
        <end position="151"/>
    </location>
</feature>
<dbReference type="GO" id="GO:0022857">
    <property type="term" value="F:transmembrane transporter activity"/>
    <property type="evidence" value="ECO:0007669"/>
    <property type="project" value="InterPro"/>
</dbReference>
<reference evidence="10" key="1">
    <citation type="submission" date="2020-05" db="EMBL/GenBank/DDBJ databases">
        <authorList>
            <person name="Chiriac C."/>
            <person name="Salcher M."/>
            <person name="Ghai R."/>
            <person name="Kavagutti S V."/>
        </authorList>
    </citation>
    <scope>NUCLEOTIDE SEQUENCE</scope>
</reference>
<dbReference type="PANTHER" id="PTHR32196:SF32">
    <property type="entry name" value="XYLOSE TRANSPORT SYSTEM PERMEASE PROTEIN XYLH"/>
    <property type="match status" value="1"/>
</dbReference>
<sequence>MSKVSKKEVAGPKKGRLPAAIRELAPALSALILIMTVMTVINHKFLLPSNISNLLMQQAEPAMLAIGLVMILFLGEIDLSVGAVSGFCAAIMASLSVRHGVDPVLAIAIAIVVGAFVGFFQSFWVVSFGVPAFIVTLAGLIGWQGGLFAVLGQQGTIGLTDPKIEFLTQSFLSKSFAWTLCLVIIAIYTYLRIQTTRQIKTLGLEGPKFKTVIIQSIIFAAILIILLSYFQQDRGVPVSFFIVLSAATLLHLVSRYTRFGRQVYAIGGNMEAARRAGIPVKRVRVQVFMIATTCAAIAGVLGGSRLSAVGSGQGGGTLLLNSIAAVVIGGTSLFGGRGHIWSAVIGSLIIGAISNGMDLLALASPIKYVVTALVLLAAVTFDSVSRSRSAKLIP</sequence>
<dbReference type="CDD" id="cd06579">
    <property type="entry name" value="TM_PBP1_transp_AraH_like"/>
    <property type="match status" value="1"/>
</dbReference>
<feature type="transmembrane region" description="Helical" evidence="9">
    <location>
        <begin position="236"/>
        <end position="253"/>
    </location>
</feature>
<keyword evidence="5" id="KW-0762">Sugar transport</keyword>
<keyword evidence="6 9" id="KW-0812">Transmembrane</keyword>
<proteinExistence type="predicted"/>
<keyword evidence="7 9" id="KW-1133">Transmembrane helix</keyword>
<feature type="transmembrane region" description="Helical" evidence="9">
    <location>
        <begin position="283"/>
        <end position="302"/>
    </location>
</feature>
<keyword evidence="8 9" id="KW-0472">Membrane</keyword>
<evidence type="ECO:0000256" key="9">
    <source>
        <dbReference type="SAM" id="Phobius"/>
    </source>
</evidence>
<feature type="transmembrane region" description="Helical" evidence="9">
    <location>
        <begin position="171"/>
        <end position="191"/>
    </location>
</feature>
<dbReference type="InterPro" id="IPR001851">
    <property type="entry name" value="ABC_transp_permease"/>
</dbReference>
<feature type="transmembrane region" description="Helical" evidence="9">
    <location>
        <begin position="104"/>
        <end position="125"/>
    </location>
</feature>
<dbReference type="AlphaFoldDB" id="A0A6J6QAP3"/>
<dbReference type="GO" id="GO:0005886">
    <property type="term" value="C:plasma membrane"/>
    <property type="evidence" value="ECO:0007669"/>
    <property type="project" value="UniProtKB-SubCell"/>
</dbReference>
<feature type="transmembrane region" description="Helical" evidence="9">
    <location>
        <begin position="212"/>
        <end position="230"/>
    </location>
</feature>
<keyword evidence="4" id="KW-0997">Cell inner membrane</keyword>
<feature type="transmembrane region" description="Helical" evidence="9">
    <location>
        <begin position="20"/>
        <end position="41"/>
    </location>
</feature>
<evidence type="ECO:0000256" key="4">
    <source>
        <dbReference type="ARBA" id="ARBA00022519"/>
    </source>
</evidence>
<feature type="transmembrane region" description="Helical" evidence="9">
    <location>
        <begin position="62"/>
        <end position="92"/>
    </location>
</feature>
<protein>
    <submittedName>
        <fullName evidence="10">Unannotated protein</fullName>
    </submittedName>
</protein>
<feature type="transmembrane region" description="Helical" evidence="9">
    <location>
        <begin position="366"/>
        <end position="384"/>
    </location>
</feature>
<name>A0A6J6QAP3_9ZZZZ</name>
<dbReference type="PANTHER" id="PTHR32196">
    <property type="entry name" value="ABC TRANSPORTER PERMEASE PROTEIN YPHD-RELATED-RELATED"/>
    <property type="match status" value="1"/>
</dbReference>
<evidence type="ECO:0000256" key="2">
    <source>
        <dbReference type="ARBA" id="ARBA00022448"/>
    </source>
</evidence>
<evidence type="ECO:0000256" key="8">
    <source>
        <dbReference type="ARBA" id="ARBA00023136"/>
    </source>
</evidence>